<dbReference type="PRINTS" id="PR01428">
    <property type="entry name" value="PROTEASEAR"/>
</dbReference>
<keyword evidence="12" id="KW-0675">Receptor</keyword>
<evidence type="ECO:0000256" key="6">
    <source>
        <dbReference type="ARBA" id="ARBA00022729"/>
    </source>
</evidence>
<keyword evidence="7 18" id="KW-1133">Transmembrane helix</keyword>
<feature type="transmembrane region" description="Helical" evidence="18">
    <location>
        <begin position="211"/>
        <end position="232"/>
    </location>
</feature>
<organism evidence="21 22">
    <name type="scientific">Mugilogobius chulae</name>
    <name type="common">yellowstripe goby</name>
    <dbReference type="NCBI Taxonomy" id="88201"/>
    <lineage>
        <taxon>Eukaryota</taxon>
        <taxon>Metazoa</taxon>
        <taxon>Chordata</taxon>
        <taxon>Craniata</taxon>
        <taxon>Vertebrata</taxon>
        <taxon>Euteleostomi</taxon>
        <taxon>Actinopterygii</taxon>
        <taxon>Neopterygii</taxon>
        <taxon>Teleostei</taxon>
        <taxon>Neoteleostei</taxon>
        <taxon>Acanthomorphata</taxon>
        <taxon>Gobiaria</taxon>
        <taxon>Gobiiformes</taxon>
        <taxon>Gobioidei</taxon>
        <taxon>Gobiidae</taxon>
        <taxon>Gobionellinae</taxon>
        <taxon>Mugilogobius</taxon>
    </lineage>
</organism>
<feature type="disulfide bond" evidence="16">
    <location>
        <begin position="168"/>
        <end position="247"/>
    </location>
</feature>
<feature type="compositionally biased region" description="Polar residues" evidence="17">
    <location>
        <begin position="422"/>
        <end position="433"/>
    </location>
</feature>
<comment type="subcellular location">
    <subcellularLocation>
        <location evidence="1">Cell membrane</location>
        <topology evidence="1">Multi-pass membrane protein</topology>
    </subcellularLocation>
</comment>
<feature type="transmembrane region" description="Helical" evidence="18">
    <location>
        <begin position="101"/>
        <end position="121"/>
    </location>
</feature>
<keyword evidence="14" id="KW-0807">Transducer</keyword>
<gene>
    <name evidence="21" type="ORF">WMY93_021240</name>
</gene>
<feature type="transmembrane region" description="Helical" evidence="18">
    <location>
        <begin position="262"/>
        <end position="288"/>
    </location>
</feature>
<dbReference type="GO" id="GO:0030194">
    <property type="term" value="P:positive regulation of blood coagulation"/>
    <property type="evidence" value="ECO:0007669"/>
    <property type="project" value="TreeGrafter"/>
</dbReference>
<feature type="transmembrane region" description="Helical" evidence="18">
    <location>
        <begin position="309"/>
        <end position="331"/>
    </location>
</feature>
<evidence type="ECO:0000256" key="17">
    <source>
        <dbReference type="SAM" id="MobiDB-lite"/>
    </source>
</evidence>
<comment type="caution">
    <text evidence="21">The sequence shown here is derived from an EMBL/GenBank/DDBJ whole genome shotgun (WGS) entry which is preliminary data.</text>
</comment>
<keyword evidence="22" id="KW-1185">Reference proteome</keyword>
<keyword evidence="10 18" id="KW-0472">Membrane</keyword>
<evidence type="ECO:0000256" key="1">
    <source>
        <dbReference type="ARBA" id="ARBA00004651"/>
    </source>
</evidence>
<evidence type="ECO:0000256" key="18">
    <source>
        <dbReference type="SAM" id="Phobius"/>
    </source>
</evidence>
<dbReference type="InterPro" id="IPR000276">
    <property type="entry name" value="GPCR_Rhodpsn"/>
</dbReference>
<dbReference type="AlphaFoldDB" id="A0AAW0NDA2"/>
<dbReference type="GO" id="GO:0007596">
    <property type="term" value="P:blood coagulation"/>
    <property type="evidence" value="ECO:0007669"/>
    <property type="project" value="UniProtKB-KW"/>
</dbReference>
<dbReference type="GO" id="GO:0035025">
    <property type="term" value="P:positive regulation of Rho protein signal transduction"/>
    <property type="evidence" value="ECO:0007669"/>
    <property type="project" value="TreeGrafter"/>
</dbReference>
<evidence type="ECO:0000256" key="3">
    <source>
        <dbReference type="ARBA" id="ARBA00022475"/>
    </source>
</evidence>
<keyword evidence="13" id="KW-0325">Glycoprotein</keyword>
<keyword evidence="3" id="KW-1003">Cell membrane</keyword>
<feature type="chain" id="PRO_5043429822" description="Proteinase-activated receptor 1" evidence="19">
    <location>
        <begin position="33"/>
        <end position="446"/>
    </location>
</feature>
<reference evidence="22" key="1">
    <citation type="submission" date="2024-04" db="EMBL/GenBank/DDBJ databases">
        <title>Salinicola lusitanus LLJ914,a marine bacterium isolated from the Okinawa Trough.</title>
        <authorList>
            <person name="Li J."/>
        </authorList>
    </citation>
    <scope>NUCLEOTIDE SEQUENCE [LARGE SCALE GENOMIC DNA]</scope>
</reference>
<feature type="transmembrane region" description="Helical" evidence="18">
    <location>
        <begin position="351"/>
        <end position="374"/>
    </location>
</feature>
<dbReference type="GO" id="GO:0007200">
    <property type="term" value="P:phospholipase C-activating G protein-coupled receptor signaling pathway"/>
    <property type="evidence" value="ECO:0007669"/>
    <property type="project" value="TreeGrafter"/>
</dbReference>
<evidence type="ECO:0000256" key="8">
    <source>
        <dbReference type="ARBA" id="ARBA00023040"/>
    </source>
</evidence>
<dbReference type="PROSITE" id="PS50262">
    <property type="entry name" value="G_PROTEIN_RECEP_F1_2"/>
    <property type="match status" value="1"/>
</dbReference>
<evidence type="ECO:0000256" key="7">
    <source>
        <dbReference type="ARBA" id="ARBA00022989"/>
    </source>
</evidence>
<evidence type="ECO:0000256" key="9">
    <source>
        <dbReference type="ARBA" id="ARBA00023084"/>
    </source>
</evidence>
<feature type="signal peptide" evidence="19">
    <location>
        <begin position="1"/>
        <end position="32"/>
    </location>
</feature>
<dbReference type="PANTHER" id="PTHR24232:SF20">
    <property type="entry name" value="PROTEINASE-ACTIVATED RECEPTOR 1"/>
    <property type="match status" value="1"/>
</dbReference>
<evidence type="ECO:0000313" key="21">
    <source>
        <dbReference type="EMBL" id="KAK7895915.1"/>
    </source>
</evidence>
<dbReference type="GO" id="GO:0015057">
    <property type="term" value="F:thrombin-activated receptor activity"/>
    <property type="evidence" value="ECO:0007669"/>
    <property type="project" value="InterPro"/>
</dbReference>
<protein>
    <recommendedName>
        <fullName evidence="2">Proteinase-activated receptor 1</fullName>
    </recommendedName>
    <alternativeName>
        <fullName evidence="15">Thrombin receptor</fullName>
    </alternativeName>
</protein>
<feature type="region of interest" description="Disordered" evidence="17">
    <location>
        <begin position="394"/>
        <end position="433"/>
    </location>
</feature>
<evidence type="ECO:0000259" key="20">
    <source>
        <dbReference type="PROSITE" id="PS50262"/>
    </source>
</evidence>
<dbReference type="GO" id="GO:0005886">
    <property type="term" value="C:plasma membrane"/>
    <property type="evidence" value="ECO:0007669"/>
    <property type="project" value="UniProtKB-SubCell"/>
</dbReference>
<dbReference type="SUPFAM" id="SSF81321">
    <property type="entry name" value="Family A G protein-coupled receptor-like"/>
    <property type="match status" value="1"/>
</dbReference>
<dbReference type="Pfam" id="PF00001">
    <property type="entry name" value="7tm_1"/>
    <property type="match status" value="1"/>
</dbReference>
<evidence type="ECO:0000256" key="4">
    <source>
        <dbReference type="ARBA" id="ARBA00022692"/>
    </source>
</evidence>
<keyword evidence="8" id="KW-0297">G-protein coupled receptor</keyword>
<dbReference type="InterPro" id="IPR003912">
    <property type="entry name" value="Protea_act_rcpt"/>
</dbReference>
<evidence type="ECO:0000256" key="15">
    <source>
        <dbReference type="ARBA" id="ARBA00031780"/>
    </source>
</evidence>
<sequence>MHSRFYSNRNTFGKMNYLFVLVVLGCVHIAPAAVHNESSDAGPRTFAIYINDAEELDIESLLSDSDSGSGKSNASSRGEYISEDTVLFLTGPMSTLLMPSWYSLVCLISVPVNLCAMLGFAHKIRPKKPAAIYMLNLACADLLFTLMLPFKISYHFLGNNWIFGPIMCRVVTASFYWNMYCSVLLICCISVDRLLAVVYPIDSLAWRRPKNAIIACVTMWILSFIGCIPLLISNQTRFLDSLNITTCHDVQPLQELQWNYKIYFLTICCTLFVLPLLISVASYTRVIWTLSRVPQGIRGNSRKKTRAMVMAATVLVIFVLCFMPTNCIMLVHYLLFDNNAQSSHQGADSSYALYLVFLCLGSLNCCLDPLVYYFGSSQCQKQLSSVLRCERGLTSTSSSRSSSNSYKSSRKPILKSSRTESSKINPSSENESYQAHLNSQYKKLLV</sequence>
<evidence type="ECO:0000256" key="2">
    <source>
        <dbReference type="ARBA" id="ARBA00019705"/>
    </source>
</evidence>
<keyword evidence="5" id="KW-0356">Hemostasis</keyword>
<dbReference type="InterPro" id="IPR000935">
    <property type="entry name" value="Thrmbn_rcpt"/>
</dbReference>
<evidence type="ECO:0000256" key="11">
    <source>
        <dbReference type="ARBA" id="ARBA00023157"/>
    </source>
</evidence>
<dbReference type="PANTHER" id="PTHR24232">
    <property type="entry name" value="G-PROTEIN COUPLED RECEPTOR"/>
    <property type="match status" value="1"/>
</dbReference>
<evidence type="ECO:0000313" key="22">
    <source>
        <dbReference type="Proteomes" id="UP001460270"/>
    </source>
</evidence>
<evidence type="ECO:0000256" key="12">
    <source>
        <dbReference type="ARBA" id="ARBA00023170"/>
    </source>
</evidence>
<dbReference type="FunFam" id="1.20.1070.10:FF:000040">
    <property type="entry name" value="Coagulation factor 2 (thrombin) receptor"/>
    <property type="match status" value="1"/>
</dbReference>
<evidence type="ECO:0000256" key="14">
    <source>
        <dbReference type="ARBA" id="ARBA00023224"/>
    </source>
</evidence>
<keyword evidence="9" id="KW-0094">Blood coagulation</keyword>
<proteinExistence type="predicted"/>
<dbReference type="Gene3D" id="1.20.1070.10">
    <property type="entry name" value="Rhodopsin 7-helix transmembrane proteins"/>
    <property type="match status" value="1"/>
</dbReference>
<dbReference type="EMBL" id="JBBPFD010000015">
    <property type="protein sequence ID" value="KAK7895915.1"/>
    <property type="molecule type" value="Genomic_DNA"/>
</dbReference>
<dbReference type="InterPro" id="IPR017452">
    <property type="entry name" value="GPCR_Rhodpsn_7TM"/>
</dbReference>
<feature type="transmembrane region" description="Helical" evidence="18">
    <location>
        <begin position="133"/>
        <end position="157"/>
    </location>
</feature>
<evidence type="ECO:0000256" key="13">
    <source>
        <dbReference type="ARBA" id="ARBA00023180"/>
    </source>
</evidence>
<feature type="transmembrane region" description="Helical" evidence="18">
    <location>
        <begin position="177"/>
        <end position="199"/>
    </location>
</feature>
<feature type="domain" description="G-protein coupled receptors family 1 profile" evidence="20">
    <location>
        <begin position="112"/>
        <end position="372"/>
    </location>
</feature>
<dbReference type="Proteomes" id="UP001460270">
    <property type="component" value="Unassembled WGS sequence"/>
</dbReference>
<dbReference type="PROSITE" id="PS51257">
    <property type="entry name" value="PROKAR_LIPOPROTEIN"/>
    <property type="match status" value="1"/>
</dbReference>
<name>A0AAW0NDA2_9GOBI</name>
<keyword evidence="4 18" id="KW-0812">Transmembrane</keyword>
<evidence type="ECO:0000256" key="19">
    <source>
        <dbReference type="SAM" id="SignalP"/>
    </source>
</evidence>
<dbReference type="PRINTS" id="PR00908">
    <property type="entry name" value="THROMBINR"/>
</dbReference>
<keyword evidence="6 19" id="KW-0732">Signal</keyword>
<keyword evidence="11 16" id="KW-1015">Disulfide bond</keyword>
<evidence type="ECO:0000256" key="5">
    <source>
        <dbReference type="ARBA" id="ARBA00022696"/>
    </source>
</evidence>
<evidence type="ECO:0000256" key="16">
    <source>
        <dbReference type="PIRSR" id="PIRSR603912-52"/>
    </source>
</evidence>
<evidence type="ECO:0000256" key="10">
    <source>
        <dbReference type="ARBA" id="ARBA00023136"/>
    </source>
</evidence>
<feature type="compositionally biased region" description="Low complexity" evidence="17">
    <location>
        <begin position="394"/>
        <end position="407"/>
    </location>
</feature>
<dbReference type="PRINTS" id="PR00237">
    <property type="entry name" value="GPCRRHODOPSN"/>
</dbReference>
<accession>A0AAW0NDA2</accession>